<evidence type="ECO:0000259" key="5">
    <source>
        <dbReference type="PROSITE" id="PS50252"/>
    </source>
</evidence>
<keyword evidence="1" id="KW-0805">Transcription regulation</keyword>
<evidence type="ECO:0000313" key="7">
    <source>
        <dbReference type="Proteomes" id="UP000789396"/>
    </source>
</evidence>
<dbReference type="SMART" id="SM00425">
    <property type="entry name" value="TBOX"/>
    <property type="match status" value="1"/>
</dbReference>
<dbReference type="Proteomes" id="UP000789396">
    <property type="component" value="Unassembled WGS sequence"/>
</dbReference>
<dbReference type="InterPro" id="IPR008967">
    <property type="entry name" value="p53-like_TF_DNA-bd_sf"/>
</dbReference>
<sequence length="219" mass="25162">MNIHRLLDNSEEVYSHAAFNKESEQEYKNQEIQTESKSVGPSFIFGGNLPTYNCFASCDNQNSAHKLSSLPSLIRSYEFSPQPPLITSKENIYYEPREKLLLDGAELWSQFYSVENEMIITKSGRCMFPLLKFKPMNLDPSATYSFIVDFIQVSPTRFRFKKGSWVSIGVDKRKFSLNNLNSRNGRIKTGMVGGRPFKHPDSPQSGNFNKFRNLTKFNE</sequence>
<evidence type="ECO:0000256" key="4">
    <source>
        <dbReference type="ARBA" id="ARBA00023242"/>
    </source>
</evidence>
<comment type="caution">
    <text evidence="6">The sequence shown here is derived from an EMBL/GenBank/DDBJ whole genome shotgun (WGS) entry which is preliminary data.</text>
</comment>
<dbReference type="GO" id="GO:0000978">
    <property type="term" value="F:RNA polymerase II cis-regulatory region sequence-specific DNA binding"/>
    <property type="evidence" value="ECO:0007669"/>
    <property type="project" value="InterPro"/>
</dbReference>
<keyword evidence="2" id="KW-0238">DNA-binding</keyword>
<feature type="domain" description="T-box" evidence="5">
    <location>
        <begin position="102"/>
        <end position="206"/>
    </location>
</feature>
<dbReference type="AlphaFoldDB" id="A0A9N8YWQ2"/>
<dbReference type="GO" id="GO:0045893">
    <property type="term" value="P:positive regulation of DNA-templated transcription"/>
    <property type="evidence" value="ECO:0007669"/>
    <property type="project" value="InterPro"/>
</dbReference>
<dbReference type="InterPro" id="IPR036960">
    <property type="entry name" value="T-box_sf"/>
</dbReference>
<dbReference type="PANTHER" id="PTHR11267">
    <property type="entry name" value="T-BOX PROTEIN-RELATED"/>
    <property type="match status" value="1"/>
</dbReference>
<protein>
    <submittedName>
        <fullName evidence="6">2433_t:CDS:1</fullName>
    </submittedName>
</protein>
<dbReference type="InterPro" id="IPR046360">
    <property type="entry name" value="T-box_DNA-bd"/>
</dbReference>
<reference evidence="6" key="1">
    <citation type="submission" date="2021-06" db="EMBL/GenBank/DDBJ databases">
        <authorList>
            <person name="Kallberg Y."/>
            <person name="Tangrot J."/>
            <person name="Rosling A."/>
        </authorList>
    </citation>
    <scope>NUCLEOTIDE SEQUENCE</scope>
    <source>
        <strain evidence="6">IN212</strain>
    </source>
</reference>
<evidence type="ECO:0000256" key="2">
    <source>
        <dbReference type="ARBA" id="ARBA00023125"/>
    </source>
</evidence>
<dbReference type="InterPro" id="IPR001699">
    <property type="entry name" value="TF_T-box"/>
</dbReference>
<name>A0A9N8YWQ2_9GLOM</name>
<dbReference type="OrthoDB" id="7442607at2759"/>
<accession>A0A9N8YWQ2</accession>
<evidence type="ECO:0000256" key="1">
    <source>
        <dbReference type="ARBA" id="ARBA00023015"/>
    </source>
</evidence>
<dbReference type="PROSITE" id="PS50252">
    <property type="entry name" value="TBOX_3"/>
    <property type="match status" value="1"/>
</dbReference>
<keyword evidence="3" id="KW-0804">Transcription</keyword>
<dbReference type="Pfam" id="PF00907">
    <property type="entry name" value="T-box"/>
    <property type="match status" value="1"/>
</dbReference>
<proteinExistence type="predicted"/>
<keyword evidence="4" id="KW-0539">Nucleus</keyword>
<organism evidence="6 7">
    <name type="scientific">Racocetra fulgida</name>
    <dbReference type="NCBI Taxonomy" id="60492"/>
    <lineage>
        <taxon>Eukaryota</taxon>
        <taxon>Fungi</taxon>
        <taxon>Fungi incertae sedis</taxon>
        <taxon>Mucoromycota</taxon>
        <taxon>Glomeromycotina</taxon>
        <taxon>Glomeromycetes</taxon>
        <taxon>Diversisporales</taxon>
        <taxon>Gigasporaceae</taxon>
        <taxon>Racocetra</taxon>
    </lineage>
</organism>
<evidence type="ECO:0000256" key="3">
    <source>
        <dbReference type="ARBA" id="ARBA00023163"/>
    </source>
</evidence>
<dbReference type="SUPFAM" id="SSF49417">
    <property type="entry name" value="p53-like transcription factors"/>
    <property type="match status" value="1"/>
</dbReference>
<keyword evidence="7" id="KW-1185">Reference proteome</keyword>
<gene>
    <name evidence="6" type="ORF">RFULGI_LOCUS527</name>
</gene>
<dbReference type="EMBL" id="CAJVPZ010000214">
    <property type="protein sequence ID" value="CAG8457435.1"/>
    <property type="molecule type" value="Genomic_DNA"/>
</dbReference>
<dbReference type="PANTHER" id="PTHR11267:SF181">
    <property type="entry name" value="OPTOMOTOR-BLIND PROTEIN"/>
    <property type="match status" value="1"/>
</dbReference>
<dbReference type="GO" id="GO:0000981">
    <property type="term" value="F:DNA-binding transcription factor activity, RNA polymerase II-specific"/>
    <property type="evidence" value="ECO:0007669"/>
    <property type="project" value="TreeGrafter"/>
</dbReference>
<dbReference type="GO" id="GO:0005634">
    <property type="term" value="C:nucleus"/>
    <property type="evidence" value="ECO:0007669"/>
    <property type="project" value="InterPro"/>
</dbReference>
<dbReference type="GO" id="GO:0001708">
    <property type="term" value="P:cell fate specification"/>
    <property type="evidence" value="ECO:0007669"/>
    <property type="project" value="TreeGrafter"/>
</dbReference>
<dbReference type="GO" id="GO:0000785">
    <property type="term" value="C:chromatin"/>
    <property type="evidence" value="ECO:0007669"/>
    <property type="project" value="TreeGrafter"/>
</dbReference>
<dbReference type="Gene3D" id="2.60.40.820">
    <property type="entry name" value="Transcription factor, T-box"/>
    <property type="match status" value="1"/>
</dbReference>
<evidence type="ECO:0000313" key="6">
    <source>
        <dbReference type="EMBL" id="CAG8457435.1"/>
    </source>
</evidence>